<name>A0A1C9ZWG6_9CHLO</name>
<gene>
    <name evidence="2" type="primary">7646f</name>
</gene>
<sequence>MLTKFNRCTTCGWTLDDKGQHAKGHSCDPSMYNKRTTGVRKDLEENKNPNRKVNFPVNAK</sequence>
<accession>A0A1C9ZWG6</accession>
<feature type="compositionally biased region" description="Basic and acidic residues" evidence="1">
    <location>
        <begin position="39"/>
        <end position="48"/>
    </location>
</feature>
<organism evidence="2">
    <name type="scientific">Ulva partita</name>
    <dbReference type="NCBI Taxonomy" id="1605170"/>
    <lineage>
        <taxon>Eukaryota</taxon>
        <taxon>Viridiplantae</taxon>
        <taxon>Chlorophyta</taxon>
        <taxon>core chlorophytes</taxon>
        <taxon>Ulvophyceae</taxon>
        <taxon>OUU clade</taxon>
        <taxon>Ulvales</taxon>
        <taxon>Ulvaceae</taxon>
        <taxon>Ulva</taxon>
    </lineage>
</organism>
<protein>
    <submittedName>
        <fullName evidence="2">Uncharacterized protein</fullName>
    </submittedName>
</protein>
<dbReference type="EMBL" id="LC088642">
    <property type="protein sequence ID" value="BAV58330.1"/>
    <property type="molecule type" value="mRNA"/>
</dbReference>
<evidence type="ECO:0000313" key="2">
    <source>
        <dbReference type="EMBL" id="BAV58330.1"/>
    </source>
</evidence>
<proteinExistence type="evidence at transcript level"/>
<dbReference type="AlphaFoldDB" id="A0A1C9ZWG6"/>
<feature type="region of interest" description="Disordered" evidence="1">
    <location>
        <begin position="19"/>
        <end position="60"/>
    </location>
</feature>
<reference evidence="2" key="1">
    <citation type="submission" date="2015-10" db="EMBL/GenBank/DDBJ databases">
        <title>Evolution of the mating-type locus in an isomorphic haploid-diploid life cycle and isogamy.</title>
        <authorList>
            <person name="Yamazaki T."/>
            <person name="Suzuki R."/>
            <person name="Ichihara K."/>
            <person name="Toyoda A."/>
            <person name="Kuwano K."/>
            <person name="Kawano S."/>
        </authorList>
    </citation>
    <scope>NUCLEOTIDE SEQUENCE</scope>
    <source>
        <strain evidence="2">MGEC-1</strain>
    </source>
</reference>
<evidence type="ECO:0000256" key="1">
    <source>
        <dbReference type="SAM" id="MobiDB-lite"/>
    </source>
</evidence>